<reference evidence="1" key="1">
    <citation type="journal article" date="2017" name="Virus Genes">
        <title>The complete genome sequence of a third distinct baculovirus isolated from the true armyworm, Mythimna unipuncta, contains two copies of the lef-7 gene.</title>
        <authorList>
            <person name="Harrison R.L."/>
            <person name="Mowery J.D."/>
            <person name="Rowley D.L."/>
            <person name="Bauchan G.R."/>
            <person name="Theilmann D.A."/>
            <person name="Rohrmann G.F."/>
            <person name="Erlandson M.A."/>
        </authorList>
    </citation>
    <scope>NUCLEOTIDE SEQUENCE [LARGE SCALE GENOMIC DNA]</scope>
    <source>
        <strain evidence="1">#7</strain>
    </source>
</reference>
<proteinExistence type="predicted"/>
<evidence type="ECO:0000313" key="2">
    <source>
        <dbReference type="Proteomes" id="UP000297194"/>
    </source>
</evidence>
<accession>A0A2K9VS48</accession>
<evidence type="ECO:0000313" key="1">
    <source>
        <dbReference type="EMBL" id="AUV65285.1"/>
    </source>
</evidence>
<name>A0A2K9VS48_9ABAC</name>
<protein>
    <submittedName>
        <fullName evidence="1">Uncharacterized protein</fullName>
    </submittedName>
</protein>
<dbReference type="RefSeq" id="YP_009666678.1">
    <property type="nucleotide sequence ID" value="NC_043530.1"/>
</dbReference>
<dbReference type="GeneID" id="40526958"/>
<dbReference type="EMBL" id="MF375894">
    <property type="protein sequence ID" value="AUV65285.1"/>
    <property type="molecule type" value="Genomic_DNA"/>
</dbReference>
<sequence length="87" mass="10422">MDNVVEAIHLARQFERARHYDKAIQCATLAAYFLNKLKRRHKAMPENALEMCDRKILECVKNRKRLMRMKQKIILKKFVLLHDNVSQ</sequence>
<dbReference type="Proteomes" id="UP000297194">
    <property type="component" value="Segment"/>
</dbReference>
<organism evidence="1 2">
    <name type="scientific">Mythimna unipuncta nucleopolyhedrovirus</name>
    <dbReference type="NCBI Taxonomy" id="447897"/>
    <lineage>
        <taxon>Viruses</taxon>
        <taxon>Viruses incertae sedis</taxon>
        <taxon>Naldaviricetes</taxon>
        <taxon>Lefavirales</taxon>
        <taxon>Baculoviridae</taxon>
        <taxon>Alphabaculovirus</taxon>
    </lineage>
</organism>
<dbReference type="KEGG" id="vg:40526958"/>
<keyword evidence="2" id="KW-1185">Reference proteome</keyword>